<dbReference type="PROSITE" id="PS01094">
    <property type="entry name" value="UPF0076"/>
    <property type="match status" value="1"/>
</dbReference>
<dbReference type="Proteomes" id="UP001165122">
    <property type="component" value="Unassembled WGS sequence"/>
</dbReference>
<keyword evidence="2" id="KW-0812">Transmembrane</keyword>
<dbReference type="AlphaFoldDB" id="A0A9W6ZEJ3"/>
<proteinExistence type="inferred from homology"/>
<dbReference type="GO" id="GO:0005739">
    <property type="term" value="C:mitochondrion"/>
    <property type="evidence" value="ECO:0007669"/>
    <property type="project" value="TreeGrafter"/>
</dbReference>
<comment type="similarity">
    <text evidence="1">Belongs to the RutC family.</text>
</comment>
<evidence type="ECO:0000313" key="3">
    <source>
        <dbReference type="EMBL" id="GMH49852.1"/>
    </source>
</evidence>
<keyword evidence="2" id="KW-1133">Transmembrane helix</keyword>
<organism evidence="3 4">
    <name type="scientific">Triparma laevis f. longispina</name>
    <dbReference type="NCBI Taxonomy" id="1714387"/>
    <lineage>
        <taxon>Eukaryota</taxon>
        <taxon>Sar</taxon>
        <taxon>Stramenopiles</taxon>
        <taxon>Ochrophyta</taxon>
        <taxon>Bolidophyceae</taxon>
        <taxon>Parmales</taxon>
        <taxon>Triparmaceae</taxon>
        <taxon>Triparma</taxon>
    </lineage>
</organism>
<dbReference type="OrthoDB" id="309640at2759"/>
<name>A0A9W6ZEJ3_9STRA</name>
<dbReference type="CDD" id="cd00448">
    <property type="entry name" value="YjgF_YER057c_UK114_family"/>
    <property type="match status" value="1"/>
</dbReference>
<comment type="caution">
    <text evidence="3">The sequence shown here is derived from an EMBL/GenBank/DDBJ whole genome shotgun (WGS) entry which is preliminary data.</text>
</comment>
<dbReference type="GO" id="GO:0019239">
    <property type="term" value="F:deaminase activity"/>
    <property type="evidence" value="ECO:0007669"/>
    <property type="project" value="TreeGrafter"/>
</dbReference>
<keyword evidence="4" id="KW-1185">Reference proteome</keyword>
<dbReference type="FunFam" id="3.30.1330.40:FF:000001">
    <property type="entry name" value="L-PSP family endoribonuclease"/>
    <property type="match status" value="1"/>
</dbReference>
<dbReference type="Pfam" id="PF01042">
    <property type="entry name" value="Ribonuc_L-PSP"/>
    <property type="match status" value="1"/>
</dbReference>
<dbReference type="PANTHER" id="PTHR11803:SF39">
    <property type="entry name" value="2-IMINOBUTANOATE_2-IMINOPROPANOATE DEAMINASE"/>
    <property type="match status" value="1"/>
</dbReference>
<dbReference type="PANTHER" id="PTHR11803">
    <property type="entry name" value="2-IMINOBUTANOATE/2-IMINOPROPANOATE DEAMINASE RIDA"/>
    <property type="match status" value="1"/>
</dbReference>
<sequence>MEHITRVKDIGKCPVPINALFWGLGTWGMSMLWSSLFPSTKKIISTKSAPAAIGPYSQATLSPDGKTLYVSGCIGLRPEGGFAGSTIIDQTRQSLNNLKAIVEEAGFTLQHTLKTTVLLVDMSDYKSVNEVYVEFFNESKPARAAFAVKELPAKALIEIDCVCCK</sequence>
<dbReference type="InterPro" id="IPR019897">
    <property type="entry name" value="RidA_CS"/>
</dbReference>
<dbReference type="SUPFAM" id="SSF55298">
    <property type="entry name" value="YjgF-like"/>
    <property type="match status" value="1"/>
</dbReference>
<dbReference type="InterPro" id="IPR006056">
    <property type="entry name" value="RidA"/>
</dbReference>
<feature type="transmembrane region" description="Helical" evidence="2">
    <location>
        <begin position="20"/>
        <end position="37"/>
    </location>
</feature>
<dbReference type="NCBIfam" id="TIGR00004">
    <property type="entry name" value="Rid family detoxifying hydrolase"/>
    <property type="match status" value="1"/>
</dbReference>
<dbReference type="GO" id="GO:0005829">
    <property type="term" value="C:cytosol"/>
    <property type="evidence" value="ECO:0007669"/>
    <property type="project" value="TreeGrafter"/>
</dbReference>
<accession>A0A9W6ZEJ3</accession>
<evidence type="ECO:0000256" key="1">
    <source>
        <dbReference type="ARBA" id="ARBA00010552"/>
    </source>
</evidence>
<evidence type="ECO:0000313" key="4">
    <source>
        <dbReference type="Proteomes" id="UP001165122"/>
    </source>
</evidence>
<evidence type="ECO:0000256" key="2">
    <source>
        <dbReference type="SAM" id="Phobius"/>
    </source>
</evidence>
<reference evidence="4" key="1">
    <citation type="journal article" date="2023" name="Commun. Biol.">
        <title>Genome analysis of Parmales, the sister group of diatoms, reveals the evolutionary specialization of diatoms from phago-mixotrophs to photoautotrophs.</title>
        <authorList>
            <person name="Ban H."/>
            <person name="Sato S."/>
            <person name="Yoshikawa S."/>
            <person name="Yamada K."/>
            <person name="Nakamura Y."/>
            <person name="Ichinomiya M."/>
            <person name="Sato N."/>
            <person name="Blanc-Mathieu R."/>
            <person name="Endo H."/>
            <person name="Kuwata A."/>
            <person name="Ogata H."/>
        </authorList>
    </citation>
    <scope>NUCLEOTIDE SEQUENCE [LARGE SCALE GENOMIC DNA]</scope>
    <source>
        <strain evidence="4">NIES 3700</strain>
    </source>
</reference>
<dbReference type="InterPro" id="IPR035959">
    <property type="entry name" value="RutC-like_sf"/>
</dbReference>
<keyword evidence="2" id="KW-0472">Membrane</keyword>
<protein>
    <submittedName>
        <fullName evidence="3">Uncharacterized protein</fullName>
    </submittedName>
</protein>
<dbReference type="InterPro" id="IPR006175">
    <property type="entry name" value="YjgF/YER057c/UK114"/>
</dbReference>
<dbReference type="Gene3D" id="3.30.1330.40">
    <property type="entry name" value="RutC-like"/>
    <property type="match status" value="1"/>
</dbReference>
<gene>
    <name evidence="3" type="ORF">TrLO_g5027</name>
</gene>
<dbReference type="EMBL" id="BRXW01000392">
    <property type="protein sequence ID" value="GMH49852.1"/>
    <property type="molecule type" value="Genomic_DNA"/>
</dbReference>